<keyword evidence="10 13" id="KW-1133">Transmembrane helix</keyword>
<keyword evidence="5" id="KW-1003">Cell membrane</keyword>
<reference evidence="16 17" key="1">
    <citation type="submission" date="2018-04" db="EMBL/GenBank/DDBJ databases">
        <title>Novel Campyloabacter and Helicobacter Species and Strains.</title>
        <authorList>
            <person name="Mannion A.J."/>
            <person name="Shen Z."/>
            <person name="Fox J.G."/>
        </authorList>
    </citation>
    <scope>NUCLEOTIDE SEQUENCE [LARGE SCALE GENOMIC DNA]</scope>
    <source>
        <strain evidence="16 17">ATCC 700242</strain>
    </source>
</reference>
<evidence type="ECO:0000256" key="7">
    <source>
        <dbReference type="ARBA" id="ARBA00022692"/>
    </source>
</evidence>
<dbReference type="InterPro" id="IPR016174">
    <property type="entry name" value="Di-haem_cyt_TM"/>
</dbReference>
<comment type="subcellular location">
    <subcellularLocation>
        <location evidence="2">Cell membrane</location>
        <topology evidence="2">Multi-pass membrane protein</topology>
    </subcellularLocation>
</comment>
<feature type="transmembrane region" description="Helical" evidence="13">
    <location>
        <begin position="141"/>
        <end position="162"/>
    </location>
</feature>
<evidence type="ECO:0000256" key="10">
    <source>
        <dbReference type="ARBA" id="ARBA00022989"/>
    </source>
</evidence>
<name>A0A3D8ISY3_9HELI</name>
<keyword evidence="4" id="KW-0813">Transport</keyword>
<dbReference type="OrthoDB" id="9790598at2"/>
<evidence type="ECO:0000256" key="4">
    <source>
        <dbReference type="ARBA" id="ARBA00022448"/>
    </source>
</evidence>
<dbReference type="EMBL" id="NXLU01000012">
    <property type="protein sequence ID" value="RDU68143.1"/>
    <property type="molecule type" value="Genomic_DNA"/>
</dbReference>
<comment type="cofactor">
    <cofactor evidence="1">
        <name>heme</name>
        <dbReference type="ChEBI" id="CHEBI:30413"/>
    </cofactor>
</comment>
<dbReference type="Pfam" id="PF01292">
    <property type="entry name" value="Ni_hydr_CYTB"/>
    <property type="match status" value="1"/>
</dbReference>
<evidence type="ECO:0000256" key="9">
    <source>
        <dbReference type="ARBA" id="ARBA00022982"/>
    </source>
</evidence>
<dbReference type="GO" id="GO:0009061">
    <property type="term" value="P:anaerobic respiration"/>
    <property type="evidence" value="ECO:0007669"/>
    <property type="project" value="TreeGrafter"/>
</dbReference>
<dbReference type="Proteomes" id="UP000257067">
    <property type="component" value="Unassembled WGS sequence"/>
</dbReference>
<dbReference type="PANTHER" id="PTHR30074:SF6">
    <property type="entry name" value="FORMATE DEHYDROGENASE GAMMA SUBUNIT"/>
    <property type="match status" value="1"/>
</dbReference>
<dbReference type="NCBIfam" id="TIGR01583">
    <property type="entry name" value="formate-DH-gamm"/>
    <property type="match status" value="1"/>
</dbReference>
<dbReference type="Gene3D" id="1.20.950.20">
    <property type="entry name" value="Transmembrane di-heme cytochromes, Chain C"/>
    <property type="match status" value="1"/>
</dbReference>
<evidence type="ECO:0000256" key="8">
    <source>
        <dbReference type="ARBA" id="ARBA00022723"/>
    </source>
</evidence>
<comment type="similarity">
    <text evidence="3">Belongs to the formate dehydrogenase gamma subunit family.</text>
</comment>
<keyword evidence="11" id="KW-0408">Iron</keyword>
<evidence type="ECO:0000256" key="2">
    <source>
        <dbReference type="ARBA" id="ARBA00004651"/>
    </source>
</evidence>
<dbReference type="GO" id="GO:0009055">
    <property type="term" value="F:electron transfer activity"/>
    <property type="evidence" value="ECO:0007669"/>
    <property type="project" value="InterPro"/>
</dbReference>
<dbReference type="AlphaFoldDB" id="A0A3D8ISY3"/>
<keyword evidence="14" id="KW-0732">Signal</keyword>
<dbReference type="GO" id="GO:0036397">
    <property type="term" value="F:formate dehydrogenase (quinone) activity"/>
    <property type="evidence" value="ECO:0007669"/>
    <property type="project" value="TreeGrafter"/>
</dbReference>
<sequence>MKSIKYWLLFALLSVFLHAQAPKEPVDFSHNTEIYGVKQIEQIKNWGLDSPTSGVVSGSVIQMQGVGIGALDNAKPLKGIEATRGLGELFTILQGKYFAPIFLAILILVPLAFAGHLIIFKSKVFSHGVKYKIFSNYNIAIHWLAAVPFVAICITGVIMVFGDKFGGGSFVRLARDIHGICTIAFAIFGPLMFLMWVKASLPKSYDLKWLLMLGGYLTPGKTISKPIPSGQFNAGMKMWFWTCTVGGFIMIITGAFLFFQFAPINALRLSALIHNFLGFAIIALLFTHIYMSVFAIEGALSAMTDGTMGEEELAILHSYYYNELKSQGKLEKLKVQTSHH</sequence>
<feature type="transmembrane region" description="Helical" evidence="13">
    <location>
        <begin position="239"/>
        <end position="259"/>
    </location>
</feature>
<dbReference type="GO" id="GO:0022904">
    <property type="term" value="P:respiratory electron transport chain"/>
    <property type="evidence" value="ECO:0007669"/>
    <property type="project" value="InterPro"/>
</dbReference>
<evidence type="ECO:0000256" key="11">
    <source>
        <dbReference type="ARBA" id="ARBA00023004"/>
    </source>
</evidence>
<gene>
    <name evidence="16" type="ORF">CQA62_06570</name>
</gene>
<comment type="caution">
    <text evidence="16">The sequence shown here is derived from an EMBL/GenBank/DDBJ whole genome shotgun (WGS) entry which is preliminary data.</text>
</comment>
<dbReference type="InterPro" id="IPR011577">
    <property type="entry name" value="Cyt_b561_bac/Ni-Hgenase"/>
</dbReference>
<evidence type="ECO:0000259" key="15">
    <source>
        <dbReference type="Pfam" id="PF01292"/>
    </source>
</evidence>
<organism evidence="16 17">
    <name type="scientific">Helicobacter cholecystus</name>
    <dbReference type="NCBI Taxonomy" id="45498"/>
    <lineage>
        <taxon>Bacteria</taxon>
        <taxon>Pseudomonadati</taxon>
        <taxon>Campylobacterota</taxon>
        <taxon>Epsilonproteobacteria</taxon>
        <taxon>Campylobacterales</taxon>
        <taxon>Helicobacteraceae</taxon>
        <taxon>Helicobacter</taxon>
    </lineage>
</organism>
<feature type="transmembrane region" description="Helical" evidence="13">
    <location>
        <begin position="177"/>
        <end position="197"/>
    </location>
</feature>
<dbReference type="GO" id="GO:0008863">
    <property type="term" value="F:formate dehydrogenase (NAD+) activity"/>
    <property type="evidence" value="ECO:0007669"/>
    <property type="project" value="InterPro"/>
</dbReference>
<keyword evidence="17" id="KW-1185">Reference proteome</keyword>
<dbReference type="InterPro" id="IPR006471">
    <property type="entry name" value="Formate_DH_gsu"/>
</dbReference>
<accession>A0A3D8ISY3</accession>
<dbReference type="InterPro" id="IPR051817">
    <property type="entry name" value="FDH_cytochrome_b556_subunit"/>
</dbReference>
<dbReference type="SUPFAM" id="SSF81342">
    <property type="entry name" value="Transmembrane di-heme cytochromes"/>
    <property type="match status" value="1"/>
</dbReference>
<dbReference type="GO" id="GO:0015944">
    <property type="term" value="P:formate oxidation"/>
    <property type="evidence" value="ECO:0007669"/>
    <property type="project" value="TreeGrafter"/>
</dbReference>
<dbReference type="GO" id="GO:0005886">
    <property type="term" value="C:plasma membrane"/>
    <property type="evidence" value="ECO:0007669"/>
    <property type="project" value="UniProtKB-SubCell"/>
</dbReference>
<evidence type="ECO:0000256" key="13">
    <source>
        <dbReference type="SAM" id="Phobius"/>
    </source>
</evidence>
<evidence type="ECO:0000256" key="14">
    <source>
        <dbReference type="SAM" id="SignalP"/>
    </source>
</evidence>
<dbReference type="PANTHER" id="PTHR30074">
    <property type="entry name" value="FORMATE DEHYDROGENASE, NITRATE-INDUCIBLE, CYTOCHROME B556 FDN SUBUNIT"/>
    <property type="match status" value="1"/>
</dbReference>
<keyword evidence="12 13" id="KW-0472">Membrane</keyword>
<proteinExistence type="inferred from homology"/>
<evidence type="ECO:0000256" key="1">
    <source>
        <dbReference type="ARBA" id="ARBA00001971"/>
    </source>
</evidence>
<keyword evidence="6" id="KW-0349">Heme</keyword>
<evidence type="ECO:0000256" key="12">
    <source>
        <dbReference type="ARBA" id="ARBA00023136"/>
    </source>
</evidence>
<dbReference type="GO" id="GO:0009326">
    <property type="term" value="C:formate dehydrogenase complex"/>
    <property type="evidence" value="ECO:0007669"/>
    <property type="project" value="InterPro"/>
</dbReference>
<dbReference type="GO" id="GO:0046872">
    <property type="term" value="F:metal ion binding"/>
    <property type="evidence" value="ECO:0007669"/>
    <property type="project" value="UniProtKB-KW"/>
</dbReference>
<feature type="signal peptide" evidence="14">
    <location>
        <begin position="1"/>
        <end position="21"/>
    </location>
</feature>
<feature type="chain" id="PRO_5043181858" evidence="14">
    <location>
        <begin position="22"/>
        <end position="340"/>
    </location>
</feature>
<keyword evidence="8" id="KW-0479">Metal-binding</keyword>
<evidence type="ECO:0000313" key="16">
    <source>
        <dbReference type="EMBL" id="RDU68143.1"/>
    </source>
</evidence>
<keyword evidence="7 13" id="KW-0812">Transmembrane</keyword>
<feature type="transmembrane region" description="Helical" evidence="13">
    <location>
        <begin position="97"/>
        <end position="120"/>
    </location>
</feature>
<evidence type="ECO:0000256" key="6">
    <source>
        <dbReference type="ARBA" id="ARBA00022617"/>
    </source>
</evidence>
<keyword evidence="9" id="KW-0249">Electron transport</keyword>
<evidence type="ECO:0000313" key="17">
    <source>
        <dbReference type="Proteomes" id="UP000257067"/>
    </source>
</evidence>
<evidence type="ECO:0000256" key="5">
    <source>
        <dbReference type="ARBA" id="ARBA00022475"/>
    </source>
</evidence>
<feature type="domain" description="Cytochrome b561 bacterial/Ni-hydrogenase" evidence="15">
    <location>
        <begin position="136"/>
        <end position="306"/>
    </location>
</feature>
<feature type="transmembrane region" description="Helical" evidence="13">
    <location>
        <begin position="271"/>
        <end position="296"/>
    </location>
</feature>
<evidence type="ECO:0000256" key="3">
    <source>
        <dbReference type="ARBA" id="ARBA00010747"/>
    </source>
</evidence>
<dbReference type="RefSeq" id="WP_104725032.1">
    <property type="nucleotide sequence ID" value="NZ_FZNE01000014.1"/>
</dbReference>
<protein>
    <submittedName>
        <fullName evidence="16">Formate dehydrogenase subunit gamma</fullName>
    </submittedName>
</protein>